<evidence type="ECO:0000313" key="2">
    <source>
        <dbReference type="EMBL" id="CCH15729.1"/>
    </source>
</evidence>
<protein>
    <submittedName>
        <fullName evidence="2">Uncharacterized protein</fullName>
    </submittedName>
</protein>
<dbReference type="Proteomes" id="UP000003448">
    <property type="component" value="Unassembled WGS sequence"/>
</dbReference>
<feature type="compositionally biased region" description="Basic and acidic residues" evidence="1">
    <location>
        <begin position="58"/>
        <end position="72"/>
    </location>
</feature>
<accession>I0KVY2</accession>
<reference evidence="3" key="1">
    <citation type="journal article" date="2012" name="J. Bacteriol.">
        <title>Genome Sequence of Micromonospora lupini Lupac 08, Isolated from Root Nodules of Lupinus angustifolius.</title>
        <authorList>
            <person name="Alonso-Vega P."/>
            <person name="Normand P."/>
            <person name="Bacigalupe R."/>
            <person name="Pujic P."/>
            <person name="Lajus A."/>
            <person name="Vallenet D."/>
            <person name="Carro L."/>
            <person name="Coll P."/>
            <person name="Trujillo M.E."/>
        </authorList>
    </citation>
    <scope>NUCLEOTIDE SEQUENCE [LARGE SCALE GENOMIC DNA]</scope>
    <source>
        <strain evidence="3">Lupac 08</strain>
    </source>
</reference>
<sequence length="92" mass="10194">MARSRSAGRRGSSAGVVASSTISSSVVAVVLRRPKAVPVVVSTVVTMGWSSPRMPVDQGDRRNPMRCRQDHNHGPCRRVMSFRCWRARYPKV</sequence>
<name>I0KVY2_9ACTN</name>
<comment type="caution">
    <text evidence="2">The sequence shown here is derived from an EMBL/GenBank/DDBJ whole genome shotgun (WGS) entry which is preliminary data.</text>
</comment>
<gene>
    <name evidence="2" type="ORF">MILUP08_40639</name>
</gene>
<keyword evidence="3" id="KW-1185">Reference proteome</keyword>
<evidence type="ECO:0000313" key="3">
    <source>
        <dbReference type="Proteomes" id="UP000003448"/>
    </source>
</evidence>
<organism evidence="2 3">
    <name type="scientific">Micromonospora lupini str. Lupac 08</name>
    <dbReference type="NCBI Taxonomy" id="1150864"/>
    <lineage>
        <taxon>Bacteria</taxon>
        <taxon>Bacillati</taxon>
        <taxon>Actinomycetota</taxon>
        <taxon>Actinomycetes</taxon>
        <taxon>Micromonosporales</taxon>
        <taxon>Micromonosporaceae</taxon>
        <taxon>Micromonospora</taxon>
    </lineage>
</organism>
<evidence type="ECO:0000256" key="1">
    <source>
        <dbReference type="SAM" id="MobiDB-lite"/>
    </source>
</evidence>
<dbReference type="AlphaFoldDB" id="I0KVY2"/>
<feature type="region of interest" description="Disordered" evidence="1">
    <location>
        <begin position="50"/>
        <end position="72"/>
    </location>
</feature>
<proteinExistence type="predicted"/>
<dbReference type="EMBL" id="CAIE01000009">
    <property type="protein sequence ID" value="CCH15729.1"/>
    <property type="molecule type" value="Genomic_DNA"/>
</dbReference>